<keyword evidence="4" id="KW-0732">Signal</keyword>
<dbReference type="Proteomes" id="UP000293347">
    <property type="component" value="Unassembled WGS sequence"/>
</dbReference>
<keyword evidence="7" id="KW-1185">Reference proteome</keyword>
<sequence>MRNSWFLLLLFFVEVPAFAQQPVLSVLDSNVIKTLFFAGLKDKMNENYPKALESFNKVLVMDANNAAVHYEIATLNFRQNKLNESEIAVKRATVLDANNVWYWKLLAELYKRKGDMEDLVPVFDHLIRLAPENDAYYFDRCNALLLSGKVEEALKGYEDLEKKFGASEALNQARQRVSMEKKDGLSKQEVNKLISEDEDVKSLLYASSVLLEKGQHEDALNVLKKARSLDADAFEVDLAIADVYKGLKKYADVHAALMNAFGNPEMPADQKVKIVMMMLSGTRSQQLANEAAELAKIAVKVHPGEPGVMALYGDILYRQGDLNGALAQFNEVLKLTDQIYQVWEQVLSIQTTLGKYKETVKIADEALSIYPNQAILYYYMALALENDSKYEAALTNVKIALELDAENPLYLELMGDILYLTGDSALAMTNWKKAKAAGRDTELLNKKINEKKYIK</sequence>
<comment type="caution">
    <text evidence="6">The sequence shown here is derived from an EMBL/GenBank/DDBJ whole genome shotgun (WGS) entry which is preliminary data.</text>
</comment>
<dbReference type="InterPro" id="IPR011990">
    <property type="entry name" value="TPR-like_helical_dom_sf"/>
</dbReference>
<evidence type="ECO:0000259" key="5">
    <source>
        <dbReference type="Pfam" id="PF03704"/>
    </source>
</evidence>
<evidence type="ECO:0000256" key="2">
    <source>
        <dbReference type="ARBA" id="ARBA00022803"/>
    </source>
</evidence>
<dbReference type="SUPFAM" id="SSF48452">
    <property type="entry name" value="TPR-like"/>
    <property type="match status" value="3"/>
</dbReference>
<dbReference type="SMART" id="SM00028">
    <property type="entry name" value="TPR"/>
    <property type="match status" value="8"/>
</dbReference>
<feature type="domain" description="Bacterial transcriptional activator" evidence="5">
    <location>
        <begin position="66"/>
        <end position="162"/>
    </location>
</feature>
<feature type="repeat" description="TPR" evidence="3">
    <location>
        <begin position="100"/>
        <end position="133"/>
    </location>
</feature>
<dbReference type="InterPro" id="IPR019734">
    <property type="entry name" value="TPR_rpt"/>
</dbReference>
<accession>A0A4V2MLN0</accession>
<name>A0A4V2MLN0_9SPHI</name>
<dbReference type="InterPro" id="IPR005158">
    <property type="entry name" value="BTAD"/>
</dbReference>
<evidence type="ECO:0000256" key="1">
    <source>
        <dbReference type="ARBA" id="ARBA00022737"/>
    </source>
</evidence>
<evidence type="ECO:0000313" key="7">
    <source>
        <dbReference type="Proteomes" id="UP000293347"/>
    </source>
</evidence>
<dbReference type="Pfam" id="PF03704">
    <property type="entry name" value="BTAD"/>
    <property type="match status" value="1"/>
</dbReference>
<dbReference type="AlphaFoldDB" id="A0A4V2MLN0"/>
<evidence type="ECO:0000313" key="6">
    <source>
        <dbReference type="EMBL" id="TCD02637.1"/>
    </source>
</evidence>
<dbReference type="OrthoDB" id="9814220at2"/>
<evidence type="ECO:0000256" key="3">
    <source>
        <dbReference type="PROSITE-ProRule" id="PRU00339"/>
    </source>
</evidence>
<keyword evidence="1" id="KW-0677">Repeat</keyword>
<dbReference type="EMBL" id="SJSL01000001">
    <property type="protein sequence ID" value="TCD02637.1"/>
    <property type="molecule type" value="Genomic_DNA"/>
</dbReference>
<keyword evidence="2 3" id="KW-0802">TPR repeat</keyword>
<evidence type="ECO:0000256" key="4">
    <source>
        <dbReference type="SAM" id="SignalP"/>
    </source>
</evidence>
<dbReference type="PANTHER" id="PTHR44943">
    <property type="entry name" value="CELLULOSE SYNTHASE OPERON PROTEIN C"/>
    <property type="match status" value="1"/>
</dbReference>
<feature type="chain" id="PRO_5020231166" evidence="4">
    <location>
        <begin position="20"/>
        <end position="455"/>
    </location>
</feature>
<dbReference type="Gene3D" id="1.25.40.10">
    <property type="entry name" value="Tetratricopeptide repeat domain"/>
    <property type="match status" value="3"/>
</dbReference>
<gene>
    <name evidence="6" type="ORF">EZ437_01225</name>
</gene>
<dbReference type="PROSITE" id="PS50005">
    <property type="entry name" value="TPR"/>
    <property type="match status" value="1"/>
</dbReference>
<dbReference type="PANTHER" id="PTHR44943:SF8">
    <property type="entry name" value="TPR REPEAT-CONTAINING PROTEIN MJ0263"/>
    <property type="match status" value="1"/>
</dbReference>
<dbReference type="Pfam" id="PF13432">
    <property type="entry name" value="TPR_16"/>
    <property type="match status" value="1"/>
</dbReference>
<reference evidence="6 7" key="1">
    <citation type="submission" date="2019-02" db="EMBL/GenBank/DDBJ databases">
        <title>Pedobacter sp. RP-1-14 sp. nov., isolated from Arctic soil.</title>
        <authorList>
            <person name="Dahal R.H."/>
        </authorList>
    </citation>
    <scope>NUCLEOTIDE SEQUENCE [LARGE SCALE GENOMIC DNA]</scope>
    <source>
        <strain evidence="6 7">RP-1-14</strain>
    </source>
</reference>
<proteinExistence type="predicted"/>
<feature type="signal peptide" evidence="4">
    <location>
        <begin position="1"/>
        <end position="19"/>
    </location>
</feature>
<dbReference type="InterPro" id="IPR051685">
    <property type="entry name" value="Ycf3/AcsC/BcsC/TPR_MFPF"/>
</dbReference>
<organism evidence="6 7">
    <name type="scientific">Pedobacter psychroterrae</name>
    <dbReference type="NCBI Taxonomy" id="2530453"/>
    <lineage>
        <taxon>Bacteria</taxon>
        <taxon>Pseudomonadati</taxon>
        <taxon>Bacteroidota</taxon>
        <taxon>Sphingobacteriia</taxon>
        <taxon>Sphingobacteriales</taxon>
        <taxon>Sphingobacteriaceae</taxon>
        <taxon>Pedobacter</taxon>
    </lineage>
</organism>
<protein>
    <submittedName>
        <fullName evidence="6">Tetratricopeptide repeat protein</fullName>
    </submittedName>
</protein>
<dbReference type="RefSeq" id="WP_131592370.1">
    <property type="nucleotide sequence ID" value="NZ_SJSL01000001.1"/>
</dbReference>